<evidence type="ECO:0000256" key="1">
    <source>
        <dbReference type="ARBA" id="ARBA00022729"/>
    </source>
</evidence>
<dbReference type="AlphaFoldDB" id="A0A545T169"/>
<protein>
    <submittedName>
        <fullName evidence="2">VCBS repeat-containing protein</fullName>
    </submittedName>
</protein>
<organism evidence="2 3">
    <name type="scientific">Aliikangiella marina</name>
    <dbReference type="NCBI Taxonomy" id="1712262"/>
    <lineage>
        <taxon>Bacteria</taxon>
        <taxon>Pseudomonadati</taxon>
        <taxon>Pseudomonadota</taxon>
        <taxon>Gammaproteobacteria</taxon>
        <taxon>Oceanospirillales</taxon>
        <taxon>Pleioneaceae</taxon>
        <taxon>Aliikangiella</taxon>
    </lineage>
</organism>
<dbReference type="SUPFAM" id="SSF69318">
    <property type="entry name" value="Integrin alpha N-terminal domain"/>
    <property type="match status" value="1"/>
</dbReference>
<gene>
    <name evidence="2" type="ORF">FLL45_21740</name>
</gene>
<sequence length="403" mass="42577">MSFFKLIPVGKRVPSILSSSVILSLLACGGSGSSESPAPPTQPPVADTLGSLYTDSTNSLPGGLTGACMDGEAMDFDNDGDLDLVLAFEFTENLILENDGSGNFSTLMPFSNIARDSEDLTVADFDDDGDLDILFVSEDDLIDEFYLNNGDGSFTDVSSRIPVSSTSNAVVAFDINGDGSLDVVIGNNGPNNVLLNDGSANFTDDTSNTFLGADVTQDLELADIDNDGDFDLIVGNETRNEIFINNNDGTFNNESTVRLPDLLAETRDLELGDIDGDGDLDLLVSNVTFFSSTPDVNQLLINDGTGIFTQDNNFSLGGNHVDSDFVDLDRDGDLDIITGTTNIAGGEGNNQALENNGSGSFSGGGFTGSGNLFDIVAADFNGDTKIDLYYCNRGSQDRLYLAN</sequence>
<evidence type="ECO:0000313" key="2">
    <source>
        <dbReference type="EMBL" id="TQV70952.1"/>
    </source>
</evidence>
<proteinExistence type="predicted"/>
<evidence type="ECO:0000313" key="3">
    <source>
        <dbReference type="Proteomes" id="UP000317839"/>
    </source>
</evidence>
<keyword evidence="3" id="KW-1185">Reference proteome</keyword>
<dbReference type="RefSeq" id="WP_142944169.1">
    <property type="nucleotide sequence ID" value="NZ_VIKR01000007.1"/>
</dbReference>
<dbReference type="PROSITE" id="PS51257">
    <property type="entry name" value="PROKAR_LIPOPROTEIN"/>
    <property type="match status" value="1"/>
</dbReference>
<dbReference type="Pfam" id="PF13517">
    <property type="entry name" value="FG-GAP_3"/>
    <property type="match status" value="2"/>
</dbReference>
<dbReference type="OrthoDB" id="100785at2"/>
<reference evidence="2 3" key="1">
    <citation type="submission" date="2019-06" db="EMBL/GenBank/DDBJ databases">
        <title>Draft genome of Aliikangiella marina GYP-15.</title>
        <authorList>
            <person name="Wang G."/>
        </authorList>
    </citation>
    <scope>NUCLEOTIDE SEQUENCE [LARGE SCALE GENOMIC DNA]</scope>
    <source>
        <strain evidence="2 3">GYP-15</strain>
    </source>
</reference>
<dbReference type="Proteomes" id="UP000317839">
    <property type="component" value="Unassembled WGS sequence"/>
</dbReference>
<dbReference type="EMBL" id="VIKR01000007">
    <property type="protein sequence ID" value="TQV70952.1"/>
    <property type="molecule type" value="Genomic_DNA"/>
</dbReference>
<dbReference type="InterPro" id="IPR028994">
    <property type="entry name" value="Integrin_alpha_N"/>
</dbReference>
<keyword evidence="1" id="KW-0732">Signal</keyword>
<name>A0A545T169_9GAMM</name>
<dbReference type="InterPro" id="IPR013517">
    <property type="entry name" value="FG-GAP"/>
</dbReference>
<comment type="caution">
    <text evidence="2">The sequence shown here is derived from an EMBL/GenBank/DDBJ whole genome shotgun (WGS) entry which is preliminary data.</text>
</comment>
<dbReference type="PANTHER" id="PTHR46580">
    <property type="entry name" value="SENSOR KINASE-RELATED"/>
    <property type="match status" value="1"/>
</dbReference>
<accession>A0A545T169</accession>
<dbReference type="Gene3D" id="2.130.10.130">
    <property type="entry name" value="Integrin alpha, N-terminal"/>
    <property type="match status" value="1"/>
</dbReference>